<protein>
    <submittedName>
        <fullName evidence="1">Uncharacterized protein</fullName>
    </submittedName>
</protein>
<evidence type="ECO:0000313" key="2">
    <source>
        <dbReference type="Proteomes" id="UP001281761"/>
    </source>
</evidence>
<dbReference type="Proteomes" id="UP001281761">
    <property type="component" value="Unassembled WGS sequence"/>
</dbReference>
<gene>
    <name evidence="1" type="ORF">BLNAU_1644</name>
</gene>
<dbReference type="EMBL" id="JARBJD010000006">
    <property type="protein sequence ID" value="KAK2963601.1"/>
    <property type="molecule type" value="Genomic_DNA"/>
</dbReference>
<organism evidence="1 2">
    <name type="scientific">Blattamonas nauphoetae</name>
    <dbReference type="NCBI Taxonomy" id="2049346"/>
    <lineage>
        <taxon>Eukaryota</taxon>
        <taxon>Metamonada</taxon>
        <taxon>Preaxostyla</taxon>
        <taxon>Oxymonadida</taxon>
        <taxon>Blattamonas</taxon>
    </lineage>
</organism>
<comment type="caution">
    <text evidence="1">The sequence shown here is derived from an EMBL/GenBank/DDBJ whole genome shotgun (WGS) entry which is preliminary data.</text>
</comment>
<name>A0ABQ9YIL8_9EUKA</name>
<evidence type="ECO:0000313" key="1">
    <source>
        <dbReference type="EMBL" id="KAK2963601.1"/>
    </source>
</evidence>
<keyword evidence="2" id="KW-1185">Reference proteome</keyword>
<sequence length="81" mass="8767">MNRQTPPHTRPTEIPISVNPSPIVHIGNVIHPPSINVTTPDQPSAIGPIFIEIPDRTSSDVLDFPIDSCPSPSIQRQAPVD</sequence>
<reference evidence="1 2" key="1">
    <citation type="journal article" date="2022" name="bioRxiv">
        <title>Genomics of Preaxostyla Flagellates Illuminates Evolutionary Transitions and the Path Towards Mitochondrial Loss.</title>
        <authorList>
            <person name="Novak L.V.F."/>
            <person name="Treitli S.C."/>
            <person name="Pyrih J."/>
            <person name="Halakuc P."/>
            <person name="Pipaliya S.V."/>
            <person name="Vacek V."/>
            <person name="Brzon O."/>
            <person name="Soukal P."/>
            <person name="Eme L."/>
            <person name="Dacks J.B."/>
            <person name="Karnkowska A."/>
            <person name="Elias M."/>
            <person name="Hampl V."/>
        </authorList>
    </citation>
    <scope>NUCLEOTIDE SEQUENCE [LARGE SCALE GENOMIC DNA]</scope>
    <source>
        <strain evidence="1">NAU3</strain>
        <tissue evidence="1">Gut</tissue>
    </source>
</reference>
<accession>A0ABQ9YIL8</accession>
<proteinExistence type="predicted"/>